<organism evidence="1 2">
    <name type="scientific">Holotrichia oblita</name>
    <name type="common">Chafer beetle</name>
    <dbReference type="NCBI Taxonomy" id="644536"/>
    <lineage>
        <taxon>Eukaryota</taxon>
        <taxon>Metazoa</taxon>
        <taxon>Ecdysozoa</taxon>
        <taxon>Arthropoda</taxon>
        <taxon>Hexapoda</taxon>
        <taxon>Insecta</taxon>
        <taxon>Pterygota</taxon>
        <taxon>Neoptera</taxon>
        <taxon>Endopterygota</taxon>
        <taxon>Coleoptera</taxon>
        <taxon>Polyphaga</taxon>
        <taxon>Scarabaeiformia</taxon>
        <taxon>Scarabaeidae</taxon>
        <taxon>Melolonthinae</taxon>
        <taxon>Holotrichia</taxon>
    </lineage>
</organism>
<name>A0ACB9SZN1_HOLOL</name>
<keyword evidence="2" id="KW-1185">Reference proteome</keyword>
<reference evidence="1" key="1">
    <citation type="submission" date="2022-04" db="EMBL/GenBank/DDBJ databases">
        <title>Chromosome-scale genome assembly of Holotrichia oblita Faldermann.</title>
        <authorList>
            <person name="Rongchong L."/>
        </authorList>
    </citation>
    <scope>NUCLEOTIDE SEQUENCE</scope>
    <source>
        <strain evidence="1">81SQS9</strain>
    </source>
</reference>
<dbReference type="EMBL" id="CM043020">
    <property type="protein sequence ID" value="KAI4460050.1"/>
    <property type="molecule type" value="Genomic_DNA"/>
</dbReference>
<protein>
    <submittedName>
        <fullName evidence="1">Uncharacterized protein</fullName>
    </submittedName>
</protein>
<proteinExistence type="predicted"/>
<sequence length="429" mass="49249">MENKIKRLKPNESEIPQCKHFVSRKKRFCKMTVKLGEEYCGEHMPSCTSNSVDSSDKSLRIVCPLDRKHTCYAHKLAKHLKICNAREKESVPYLIRGINCGEVTLENTSDKIDNHSLRNYSVEEIKNVINKIRKLHDDVLKIEITEKILTHPLIEEEMTKPELGDKSKKHLIQTSSILGYLKDYDLIKSETCFIEFGAGKGKLSFWMANALEKVNNSIVLLIEKASLRHKMDNKLDKTNGNVQRIRADIADLVLQKVEILKDAKGIVAVTKHLCGDATDLALRCIKNYQDAGNMVNGIVMAFCCHHRCQWTAYTGKDFFTENDINRKDFDIMRSIISWATCGTGFSRDKNKEIDSDFYRNNLDTLSERDKAIGLSRHEKEVIGKKCKELVNYGRLKYLENNGFKCELHFYVNPDVSLENLCIVAYKENK</sequence>
<evidence type="ECO:0000313" key="1">
    <source>
        <dbReference type="EMBL" id="KAI4460050.1"/>
    </source>
</evidence>
<comment type="caution">
    <text evidence="1">The sequence shown here is derived from an EMBL/GenBank/DDBJ whole genome shotgun (WGS) entry which is preliminary data.</text>
</comment>
<gene>
    <name evidence="1" type="ORF">MML48_6g00012880</name>
</gene>
<accession>A0ACB9SZN1</accession>
<dbReference type="Proteomes" id="UP001056778">
    <property type="component" value="Chromosome 6"/>
</dbReference>
<evidence type="ECO:0000313" key="2">
    <source>
        <dbReference type="Proteomes" id="UP001056778"/>
    </source>
</evidence>